<organism evidence="5">
    <name type="scientific">Rodentolepis nana</name>
    <name type="common">Dwarf tapeworm</name>
    <name type="synonym">Hymenolepis nana</name>
    <dbReference type="NCBI Taxonomy" id="102285"/>
    <lineage>
        <taxon>Eukaryota</taxon>
        <taxon>Metazoa</taxon>
        <taxon>Spiralia</taxon>
        <taxon>Lophotrochozoa</taxon>
        <taxon>Platyhelminthes</taxon>
        <taxon>Cestoda</taxon>
        <taxon>Eucestoda</taxon>
        <taxon>Cyclophyllidea</taxon>
        <taxon>Hymenolepididae</taxon>
        <taxon>Rodentolepis</taxon>
    </lineage>
</organism>
<name>A0A0R3T8T3_RODNA</name>
<dbReference type="Proteomes" id="UP000278807">
    <property type="component" value="Unassembled WGS sequence"/>
</dbReference>
<dbReference type="InterPro" id="IPR039551">
    <property type="entry name" value="Cho/carn_acyl_trans"/>
</dbReference>
<evidence type="ECO:0000313" key="3">
    <source>
        <dbReference type="EMBL" id="VDN99329.1"/>
    </source>
</evidence>
<comment type="similarity">
    <text evidence="1">Belongs to the carnitine/choline acetyltransferase family.</text>
</comment>
<dbReference type="GO" id="GO:0004095">
    <property type="term" value="F:carnitine O-palmitoyltransferase activity"/>
    <property type="evidence" value="ECO:0007669"/>
    <property type="project" value="TreeGrafter"/>
</dbReference>
<accession>A0A0R3T8T3</accession>
<reference evidence="3 4" key="2">
    <citation type="submission" date="2018-11" db="EMBL/GenBank/DDBJ databases">
        <authorList>
            <consortium name="Pathogen Informatics"/>
        </authorList>
    </citation>
    <scope>NUCLEOTIDE SEQUENCE [LARGE SCALE GENOMIC DNA]</scope>
</reference>
<dbReference type="InterPro" id="IPR023213">
    <property type="entry name" value="CAT-like_dom_sf"/>
</dbReference>
<proteinExistence type="inferred from homology"/>
<evidence type="ECO:0000259" key="2">
    <source>
        <dbReference type="Pfam" id="PF00755"/>
    </source>
</evidence>
<feature type="domain" description="Choline/carnitine acyltransferase" evidence="2">
    <location>
        <begin position="1"/>
        <end position="187"/>
    </location>
</feature>
<dbReference type="AlphaFoldDB" id="A0A0R3T8T3"/>
<evidence type="ECO:0000256" key="1">
    <source>
        <dbReference type="ARBA" id="ARBA00005232"/>
    </source>
</evidence>
<evidence type="ECO:0000313" key="5">
    <source>
        <dbReference type="WBParaSite" id="HNAJ_0000347101-mRNA-1"/>
    </source>
</evidence>
<dbReference type="PANTHER" id="PTHR22589">
    <property type="entry name" value="CARNITINE O-ACYLTRANSFERASE"/>
    <property type="match status" value="1"/>
</dbReference>
<dbReference type="STRING" id="102285.A0A0R3T8T3"/>
<dbReference type="OrthoDB" id="240216at2759"/>
<sequence length="199" mass="21466">MAHARIHGKYGFKGGSTEVCSTRSFCGGGEALARPLTVEVRSFLDMVLSEKILGFTDESDLLEALKQCSRAHQKVIREAAAGHDWDSHLFALHQIAESDGKELSSIFAEAAYQRIQSVDLRTSPLRSDCASTCHLKGGVLTGARLPSSHGGYGIVYAINDGGCSACITTRRESGSYSKASEFAEAVRQSLRQLARILQS</sequence>
<dbReference type="SUPFAM" id="SSF52777">
    <property type="entry name" value="CoA-dependent acyltransferases"/>
    <property type="match status" value="1"/>
</dbReference>
<dbReference type="WBParaSite" id="HNAJ_0000347101-mRNA-1">
    <property type="protein sequence ID" value="HNAJ_0000347101-mRNA-1"/>
    <property type="gene ID" value="HNAJ_0000347101"/>
</dbReference>
<reference evidence="5" key="1">
    <citation type="submission" date="2017-02" db="UniProtKB">
        <authorList>
            <consortium name="WormBaseParasite"/>
        </authorList>
    </citation>
    <scope>IDENTIFICATION</scope>
</reference>
<dbReference type="EMBL" id="UZAE01002040">
    <property type="protein sequence ID" value="VDN99329.1"/>
    <property type="molecule type" value="Genomic_DNA"/>
</dbReference>
<evidence type="ECO:0000313" key="4">
    <source>
        <dbReference type="Proteomes" id="UP000278807"/>
    </source>
</evidence>
<protein>
    <submittedName>
        <fullName evidence="5">Carn_acyltransf domain-containing protein</fullName>
    </submittedName>
</protein>
<dbReference type="PANTHER" id="PTHR22589:SF16">
    <property type="entry name" value="CARNITINE O-PALMITOYLTRANSFERASE 2, MITOCHONDRIAL"/>
    <property type="match status" value="1"/>
</dbReference>
<dbReference type="InterPro" id="IPR000542">
    <property type="entry name" value="Carn_acyl_trans"/>
</dbReference>
<dbReference type="Pfam" id="PF00755">
    <property type="entry name" value="Carn_acyltransf"/>
    <property type="match status" value="1"/>
</dbReference>
<dbReference type="GO" id="GO:0006635">
    <property type="term" value="P:fatty acid beta-oxidation"/>
    <property type="evidence" value="ECO:0007669"/>
    <property type="project" value="TreeGrafter"/>
</dbReference>
<gene>
    <name evidence="3" type="ORF">HNAJ_LOCUS3470</name>
</gene>
<dbReference type="Gene3D" id="3.30.559.10">
    <property type="entry name" value="Chloramphenicol acetyltransferase-like domain"/>
    <property type="match status" value="1"/>
</dbReference>
<dbReference type="GO" id="GO:0005739">
    <property type="term" value="C:mitochondrion"/>
    <property type="evidence" value="ECO:0007669"/>
    <property type="project" value="TreeGrafter"/>
</dbReference>
<keyword evidence="4" id="KW-1185">Reference proteome</keyword>